<name>M3FRG7_9ACTN</name>
<dbReference type="Proteomes" id="UP000030760">
    <property type="component" value="Unassembled WGS sequence"/>
</dbReference>
<keyword evidence="1" id="KW-0472">Membrane</keyword>
<gene>
    <name evidence="2" type="ORF">SBD_2888</name>
</gene>
<sequence>MGIPALMAADRPQFLLAGELLRNEQITGVRSACRRRLDGESGDTHVRSPLLPVVSFGVSSLWSFRLSGCFVALVGLVGLVALVASFLLAS</sequence>
<protein>
    <submittedName>
        <fullName evidence="2">Uncharacterized protein</fullName>
    </submittedName>
</protein>
<organism evidence="2 3">
    <name type="scientific">Streptomyces bottropensis ATCC 25435</name>
    <dbReference type="NCBI Taxonomy" id="1054862"/>
    <lineage>
        <taxon>Bacteria</taxon>
        <taxon>Bacillati</taxon>
        <taxon>Actinomycetota</taxon>
        <taxon>Actinomycetes</taxon>
        <taxon>Kitasatosporales</taxon>
        <taxon>Streptomycetaceae</taxon>
        <taxon>Streptomyces</taxon>
    </lineage>
</organism>
<accession>M3FRG7</accession>
<dbReference type="EMBL" id="KB405067">
    <property type="protein sequence ID" value="EMF55575.1"/>
    <property type="molecule type" value="Genomic_DNA"/>
</dbReference>
<feature type="transmembrane region" description="Helical" evidence="1">
    <location>
        <begin position="64"/>
        <end position="89"/>
    </location>
</feature>
<keyword evidence="1" id="KW-0812">Transmembrane</keyword>
<dbReference type="AlphaFoldDB" id="M3FRG7"/>
<evidence type="ECO:0000313" key="3">
    <source>
        <dbReference type="Proteomes" id="UP000030760"/>
    </source>
</evidence>
<evidence type="ECO:0000313" key="2">
    <source>
        <dbReference type="EMBL" id="EMF55575.1"/>
    </source>
</evidence>
<keyword evidence="1" id="KW-1133">Transmembrane helix</keyword>
<proteinExistence type="predicted"/>
<reference evidence="3" key="1">
    <citation type="journal article" date="2013" name="Genome Announc.">
        <title>Draft Genome Sequence of Streptomyces bottropensis ATCC 25435, a Bottromycin-Producing Actinomycete.</title>
        <authorList>
            <person name="Zhang H."/>
            <person name="Zhou W."/>
            <person name="Zhuang Y."/>
            <person name="Liang X."/>
            <person name="Liu T."/>
        </authorList>
    </citation>
    <scope>NUCLEOTIDE SEQUENCE [LARGE SCALE GENOMIC DNA]</scope>
    <source>
        <strain evidence="3">ATCC 25435</strain>
    </source>
</reference>
<evidence type="ECO:0000256" key="1">
    <source>
        <dbReference type="SAM" id="Phobius"/>
    </source>
</evidence>